<dbReference type="Pfam" id="PF02016">
    <property type="entry name" value="Peptidase_S66"/>
    <property type="match status" value="1"/>
</dbReference>
<name>A0A0W0VFF6_9GAMM</name>
<feature type="active site" description="Charge relay system" evidence="6">
    <location>
        <position position="204"/>
    </location>
</feature>
<evidence type="ECO:0000256" key="3">
    <source>
        <dbReference type="ARBA" id="ARBA00022670"/>
    </source>
</evidence>
<organism evidence="9 10">
    <name type="scientific">Legionella jordanis</name>
    <dbReference type="NCBI Taxonomy" id="456"/>
    <lineage>
        <taxon>Bacteria</taxon>
        <taxon>Pseudomonadati</taxon>
        <taxon>Pseudomonadota</taxon>
        <taxon>Gammaproteobacteria</taxon>
        <taxon>Legionellales</taxon>
        <taxon>Legionellaceae</taxon>
        <taxon>Legionella</taxon>
    </lineage>
</organism>
<evidence type="ECO:0000256" key="6">
    <source>
        <dbReference type="PIRSR" id="PIRSR028757-1"/>
    </source>
</evidence>
<dbReference type="OrthoDB" id="9807329at2"/>
<protein>
    <submittedName>
        <fullName evidence="9">LD-carboxypeptidase</fullName>
    </submittedName>
</protein>
<dbReference type="SUPFAM" id="SSF52317">
    <property type="entry name" value="Class I glutamine amidotransferase-like"/>
    <property type="match status" value="1"/>
</dbReference>
<dbReference type="STRING" id="456.Ljor_0099"/>
<dbReference type="RefSeq" id="WP_058469695.1">
    <property type="nucleotide sequence ID" value="NZ_CAAAIC010000005.1"/>
</dbReference>
<evidence type="ECO:0000313" key="10">
    <source>
        <dbReference type="Proteomes" id="UP000055035"/>
    </source>
</evidence>
<evidence type="ECO:0000256" key="4">
    <source>
        <dbReference type="ARBA" id="ARBA00022801"/>
    </source>
</evidence>
<dbReference type="AlphaFoldDB" id="A0A0W0VFF6"/>
<dbReference type="InterPro" id="IPR029062">
    <property type="entry name" value="Class_I_gatase-like"/>
</dbReference>
<evidence type="ECO:0000259" key="8">
    <source>
        <dbReference type="Pfam" id="PF17676"/>
    </source>
</evidence>
<dbReference type="InterPro" id="IPR040449">
    <property type="entry name" value="Peptidase_S66_N"/>
</dbReference>
<comment type="similarity">
    <text evidence="1">Belongs to the peptidase S66 family.</text>
</comment>
<dbReference type="Gene3D" id="3.50.30.60">
    <property type="entry name" value="LD-carboxypeptidase A C-terminal domain-like"/>
    <property type="match status" value="1"/>
</dbReference>
<keyword evidence="3" id="KW-0645">Protease</keyword>
<dbReference type="GO" id="GO:0008236">
    <property type="term" value="F:serine-type peptidase activity"/>
    <property type="evidence" value="ECO:0007669"/>
    <property type="project" value="UniProtKB-KW"/>
</dbReference>
<dbReference type="PANTHER" id="PTHR30237:SF2">
    <property type="entry name" value="MUREIN TETRAPEPTIDE CARBOXYPEPTIDASE"/>
    <property type="match status" value="1"/>
</dbReference>
<keyword evidence="4" id="KW-0378">Hydrolase</keyword>
<evidence type="ECO:0000313" key="9">
    <source>
        <dbReference type="EMBL" id="KTD18876.1"/>
    </source>
</evidence>
<evidence type="ECO:0000259" key="7">
    <source>
        <dbReference type="Pfam" id="PF02016"/>
    </source>
</evidence>
<evidence type="ECO:0000256" key="1">
    <source>
        <dbReference type="ARBA" id="ARBA00010233"/>
    </source>
</evidence>
<dbReference type="PATRIC" id="fig|456.5.peg.113"/>
<reference evidence="9 10" key="1">
    <citation type="submission" date="2015-11" db="EMBL/GenBank/DDBJ databases">
        <title>Genomic analysis of 38 Legionella species identifies large and diverse effector repertoires.</title>
        <authorList>
            <person name="Burstein D."/>
            <person name="Amaro F."/>
            <person name="Zusman T."/>
            <person name="Lifshitz Z."/>
            <person name="Cohen O."/>
            <person name="Gilbert J.A."/>
            <person name="Pupko T."/>
            <person name="Shuman H.A."/>
            <person name="Segal G."/>
        </authorList>
    </citation>
    <scope>NUCLEOTIDE SEQUENCE [LARGE SCALE GENOMIC DNA]</scope>
    <source>
        <strain evidence="9 10">BL-540</strain>
    </source>
</reference>
<dbReference type="Proteomes" id="UP000055035">
    <property type="component" value="Unassembled WGS sequence"/>
</dbReference>
<dbReference type="InterPro" id="IPR027478">
    <property type="entry name" value="LdcA_N"/>
</dbReference>
<keyword evidence="5" id="KW-0720">Serine protease</keyword>
<evidence type="ECO:0000256" key="5">
    <source>
        <dbReference type="ARBA" id="ARBA00022825"/>
    </source>
</evidence>
<dbReference type="PIRSF" id="PIRSF028757">
    <property type="entry name" value="LD-carboxypeptidase"/>
    <property type="match status" value="1"/>
</dbReference>
<keyword evidence="10" id="KW-1185">Reference proteome</keyword>
<feature type="domain" description="LD-carboxypeptidase C-terminal" evidence="8">
    <location>
        <begin position="175"/>
        <end position="287"/>
    </location>
</feature>
<feature type="domain" description="LD-carboxypeptidase N-terminal" evidence="7">
    <location>
        <begin position="13"/>
        <end position="129"/>
    </location>
</feature>
<dbReference type="GO" id="GO:0006508">
    <property type="term" value="P:proteolysis"/>
    <property type="evidence" value="ECO:0007669"/>
    <property type="project" value="UniProtKB-KW"/>
</dbReference>
<dbReference type="SUPFAM" id="SSF141986">
    <property type="entry name" value="LD-carboxypeptidase A C-terminal domain-like"/>
    <property type="match status" value="1"/>
</dbReference>
<proteinExistence type="inferred from homology"/>
<dbReference type="CDD" id="cd07025">
    <property type="entry name" value="Peptidase_S66"/>
    <property type="match status" value="1"/>
</dbReference>
<dbReference type="InterPro" id="IPR027461">
    <property type="entry name" value="Carboxypeptidase_A_C_sf"/>
</dbReference>
<dbReference type="GO" id="GO:0004180">
    <property type="term" value="F:carboxypeptidase activity"/>
    <property type="evidence" value="ECO:0007669"/>
    <property type="project" value="UniProtKB-KW"/>
</dbReference>
<gene>
    <name evidence="9" type="ORF">Ljor_0099</name>
</gene>
<dbReference type="EMBL" id="LNYJ01000003">
    <property type="protein sequence ID" value="KTD18876.1"/>
    <property type="molecule type" value="Genomic_DNA"/>
</dbReference>
<keyword evidence="2 9" id="KW-0121">Carboxypeptidase</keyword>
<comment type="caution">
    <text evidence="9">The sequence shown here is derived from an EMBL/GenBank/DDBJ whole genome shotgun (WGS) entry which is preliminary data.</text>
</comment>
<dbReference type="Pfam" id="PF17676">
    <property type="entry name" value="Peptidase_S66C"/>
    <property type="match status" value="1"/>
</dbReference>
<dbReference type="PANTHER" id="PTHR30237">
    <property type="entry name" value="MURAMOYLTETRAPEPTIDE CARBOXYPEPTIDASE"/>
    <property type="match status" value="1"/>
</dbReference>
<evidence type="ECO:0000256" key="2">
    <source>
        <dbReference type="ARBA" id="ARBA00022645"/>
    </source>
</evidence>
<dbReference type="InterPro" id="IPR040921">
    <property type="entry name" value="Peptidase_S66C"/>
</dbReference>
<feature type="active site" description="Charge relay system" evidence="6">
    <location>
        <position position="272"/>
    </location>
</feature>
<feature type="active site" description="Nucleophile" evidence="6">
    <location>
        <position position="109"/>
    </location>
</feature>
<dbReference type="Gene3D" id="3.40.50.10740">
    <property type="entry name" value="Class I glutamine amidotransferase-like"/>
    <property type="match status" value="1"/>
</dbReference>
<accession>A0A0W0VFF6</accession>
<dbReference type="InterPro" id="IPR003507">
    <property type="entry name" value="S66_fam"/>
</dbReference>
<sequence>MNQLITLMPGDGVEIIAPASRCSDKQLAELKQLLTSWGLNCFVQDELFGQDLLCANSDELRFSALKRALYNPDIKAIVCARGGYGSMRLLPELIQLPPPQTPKLLVGMSDITALHLFLQQHWSWPSLHAALAVDKFNWECIEMSKALMFAEKKEICFKTTALNRSAQEQVSIQSSVCGGNLTLVQTSLGTDWQINAEGKIILLEEVGERGYRVDRMLEQLRQAKVFDQAAALLFADFTEGIEPDGSSLIESVIKRFAETCKIPVFKTHGIGHDPVNFPIPLGTMARIETADNQIVVSI</sequence>